<gene>
    <name evidence="17" type="ORF">EV44_g5434</name>
</gene>
<dbReference type="GO" id="GO:0030488">
    <property type="term" value="P:tRNA methylation"/>
    <property type="evidence" value="ECO:0007669"/>
    <property type="project" value="TreeGrafter"/>
</dbReference>
<dbReference type="InterPro" id="IPR029063">
    <property type="entry name" value="SAM-dependent_MTases_sf"/>
</dbReference>
<dbReference type="PROSITE" id="PS51184">
    <property type="entry name" value="JMJC"/>
    <property type="match status" value="1"/>
</dbReference>
<comment type="pathway">
    <text evidence="2">tRNA modification; wybutosine-tRNA(Phe) biosynthesis.</text>
</comment>
<evidence type="ECO:0000256" key="9">
    <source>
        <dbReference type="ARBA" id="ARBA00022691"/>
    </source>
</evidence>
<dbReference type="OMA" id="FCILEQF"/>
<evidence type="ECO:0000256" key="14">
    <source>
        <dbReference type="ARBA" id="ARBA00030847"/>
    </source>
</evidence>
<keyword evidence="18" id="KW-1185">Reference proteome</keyword>
<dbReference type="HOGENOM" id="CLU_002761_1_0_1"/>
<dbReference type="EC" id="2.3.1.231" evidence="4"/>
<accession>A0A0B1PAM6</accession>
<evidence type="ECO:0000256" key="8">
    <source>
        <dbReference type="ARBA" id="ARBA00022679"/>
    </source>
</evidence>
<dbReference type="Gene3D" id="2.120.10.80">
    <property type="entry name" value="Kelch-type beta propeller"/>
    <property type="match status" value="1"/>
</dbReference>
<dbReference type="GO" id="GO:0031591">
    <property type="term" value="P:wybutosine biosynthetic process"/>
    <property type="evidence" value="ECO:0007669"/>
    <property type="project" value="TreeGrafter"/>
</dbReference>
<dbReference type="FunFam" id="2.60.120.650:FF:000043">
    <property type="entry name" value="tRNA wybutosine-synthesizing protein 4"/>
    <property type="match status" value="1"/>
</dbReference>
<evidence type="ECO:0000256" key="13">
    <source>
        <dbReference type="ARBA" id="ARBA00030231"/>
    </source>
</evidence>
<evidence type="ECO:0000256" key="1">
    <source>
        <dbReference type="ARBA" id="ARBA00001806"/>
    </source>
</evidence>
<proteinExistence type="inferred from homology"/>
<protein>
    <recommendedName>
        <fullName evidence="6">tRNA wybutosine-synthesizing protein 4</fullName>
        <ecNumber evidence="5">2.1.1.290</ecNumber>
        <ecNumber evidence="4">2.3.1.231</ecNumber>
    </recommendedName>
    <alternativeName>
        <fullName evidence="13">Leucine carboxyl methyltransferase 2</fullName>
    </alternativeName>
    <alternativeName>
        <fullName evidence="14">tRNA(Phe) (7-(3-amino-3-(methoxycarbonyl)propyl)wyosine(37)-N)-methoxycarbonyltransferase</fullName>
    </alternativeName>
    <alternativeName>
        <fullName evidence="12">tRNA(Phe) (7-(3-amino-3-carboxypropyl)wyosine(37)-O)-methyltransferase</fullName>
    </alternativeName>
</protein>
<dbReference type="InterPro" id="IPR011043">
    <property type="entry name" value="Gal_Oxase/kelch_b-propeller"/>
</dbReference>
<comment type="caution">
    <text evidence="17">The sequence shown here is derived from an EMBL/GenBank/DDBJ whole genome shotgun (WGS) entry which is preliminary data.</text>
</comment>
<dbReference type="Proteomes" id="UP000030854">
    <property type="component" value="Unassembled WGS sequence"/>
</dbReference>
<keyword evidence="10" id="KW-0819">tRNA processing</keyword>
<dbReference type="EC" id="2.1.1.290" evidence="5"/>
<comment type="catalytic activity">
    <reaction evidence="15">
        <text>7-[(3S)-(3-amino-3-methoxycarbonyl)propyl]wyosine(37) in tRNA(Phe) + S-adenosyl-L-methionine + CO2 = wybutosine(37) in tRNA(Phe) + S-adenosyl-L-homocysteine + 2 H(+)</text>
        <dbReference type="Rhea" id="RHEA:37119"/>
        <dbReference type="Rhea" id="RHEA-COMP:11844"/>
        <dbReference type="Rhea" id="RHEA-COMP:11847"/>
        <dbReference type="ChEBI" id="CHEBI:15378"/>
        <dbReference type="ChEBI" id="CHEBI:16526"/>
        <dbReference type="ChEBI" id="CHEBI:57856"/>
        <dbReference type="ChEBI" id="CHEBI:59789"/>
        <dbReference type="ChEBI" id="CHEBI:73544"/>
        <dbReference type="ChEBI" id="CHEBI:74275"/>
        <dbReference type="EC" id="2.3.1.231"/>
    </reaction>
</comment>
<dbReference type="Gene3D" id="6.10.140.1470">
    <property type="match status" value="1"/>
</dbReference>
<comment type="function">
    <text evidence="11">Probable S-adenosyl-L-methionine-dependent methyltransferase that acts as a component of the wybutosine biosynthesis pathway. Wybutosine is a hyper modified guanosine with a tricyclic base found at the 3'-position adjacent to the anticodon of eukaryotic phenylalanine tRNA. May methylate the carboxyl group of leucine residues to form alpha-leucine ester residues.</text>
</comment>
<dbReference type="InterPro" id="IPR015915">
    <property type="entry name" value="Kelch-typ_b-propeller"/>
</dbReference>
<evidence type="ECO:0000313" key="18">
    <source>
        <dbReference type="Proteomes" id="UP000030854"/>
    </source>
</evidence>
<evidence type="ECO:0000256" key="12">
    <source>
        <dbReference type="ARBA" id="ARBA00029750"/>
    </source>
</evidence>
<keyword evidence="9" id="KW-0949">S-adenosyl-L-methionine</keyword>
<dbReference type="SUPFAM" id="SSF53335">
    <property type="entry name" value="S-adenosyl-L-methionine-dependent methyltransferases"/>
    <property type="match status" value="1"/>
</dbReference>
<evidence type="ECO:0000259" key="16">
    <source>
        <dbReference type="PROSITE" id="PS51184"/>
    </source>
</evidence>
<dbReference type="Gene3D" id="3.40.50.150">
    <property type="entry name" value="Vaccinia Virus protein VP39"/>
    <property type="match status" value="1"/>
</dbReference>
<feature type="domain" description="JmjC" evidence="16">
    <location>
        <begin position="796"/>
        <end position="959"/>
    </location>
</feature>
<evidence type="ECO:0000256" key="4">
    <source>
        <dbReference type="ARBA" id="ARBA00012155"/>
    </source>
</evidence>
<comment type="similarity">
    <text evidence="3">Belongs to the methyltransferase superfamily. LCMT family.</text>
</comment>
<reference evidence="17 18" key="1">
    <citation type="journal article" date="2014" name="BMC Genomics">
        <title>Adaptive genomic structural variation in the grape powdery mildew pathogen, Erysiphe necator.</title>
        <authorList>
            <person name="Jones L."/>
            <person name="Riaz S."/>
            <person name="Morales-Cruz A."/>
            <person name="Amrine K.C."/>
            <person name="McGuire B."/>
            <person name="Gubler W.D."/>
            <person name="Walker M.A."/>
            <person name="Cantu D."/>
        </authorList>
    </citation>
    <scope>NUCLEOTIDE SEQUENCE [LARGE SCALE GENOMIC DNA]</scope>
    <source>
        <strain evidence="18">c</strain>
    </source>
</reference>
<dbReference type="InterPro" id="IPR041667">
    <property type="entry name" value="Cupin_8"/>
</dbReference>
<evidence type="ECO:0000256" key="7">
    <source>
        <dbReference type="ARBA" id="ARBA00022603"/>
    </source>
</evidence>
<sequence>MSCHRPRPRKYQDFIIDTNNNSIVSKRSVERLYFLDEPHYFRYFVKKPKRRNPLINRGYWLRIKAIDHIVCKFLSQNSSKRKIVINLGCGYDPLPWQCFSKYPDVCKKAIFIDIDFRDLILRKRKLVQDVPDLNSDLTNIETSDEFVLLRSDQYLQVGCDLSNIAQLNDILSDIVDEADSSILFIAEVSITYMEADAADKLIRWASHYLDAQFCLLEQLLPDGIENPFAQTMMAHFEKLKSPLCSVKNYPTKSAQKDRFKFLGWGEVYVQNLWELWSSDDFLTPGQRIALDVIEPFDEWEEFSLFGSHYVLLLAMSKYSCWRLVKPLKSQMMRENMPFDSLILKKTHIPYQKPHGSRRFAAPFLVKSPDRTRDRIAVFGGLGTSTRLNSRDEYSSIDQDIIGTNYCSSASPSSRMCHTITDLGDMGAILVGGRKSPGVGLHDCWIYHKFLDIWERVDDLPWPLYRHQSIRIGSNSVLVSIGRVDNCGLSDYFLKWNRRTGWVKCIYSGTIPCLVYSPVFFKILSREDKIHSGILAGGMNLEGVVMNKVWRWELKDEITVHPTIQFTESILHPKLCRFGACTVTHLGRIYLFGGIIKNELLTIDDEICCIEATEETLQISQVKSSIEYCPRYLFIGISIVSIDENIVVMGGSTVCFSFGTFWNPGCLTLSLSNNKKHEEWRFLGTVEAGHTVGDLKPTSKENSNSLYIPRIKLISETHFFEILNAEKPAIFEGLDIGSCTAKWNPEYLKKNIGEDRDLTIHQASTEYMDFNSKNFNYTSMKFGEFISQIDKGAKLYLRSLSSDNPAQLPADLSKDFPRICSDFCLPEELSFVKQNSHSSPLRISGPVIMWLHYDTLANVLCQIQGEKEILLFHPSEFKYFDIKPGKSSSSINVFESIRRLDHKRFPRPYEALLKPGDVIYIPPFWLHTLSSKKGISVAVNVFFKNLSKGYTNGKDVYGNRDLYAYEKSRQDISKILASFDSTPSVARDFYLQRLIEELKQEVLQSGC</sequence>
<evidence type="ECO:0000256" key="3">
    <source>
        <dbReference type="ARBA" id="ARBA00010703"/>
    </source>
</evidence>
<evidence type="ECO:0000256" key="11">
    <source>
        <dbReference type="ARBA" id="ARBA00025588"/>
    </source>
</evidence>
<dbReference type="Gene3D" id="2.60.120.650">
    <property type="entry name" value="Cupin"/>
    <property type="match status" value="1"/>
</dbReference>
<dbReference type="PANTHER" id="PTHR46529">
    <property type="entry name" value="TRNA WYBUTOSINE-SYNTHESIZING PROTEIN 4"/>
    <property type="match status" value="1"/>
</dbReference>
<keyword evidence="8 17" id="KW-0808">Transferase</keyword>
<dbReference type="Pfam" id="PF13418">
    <property type="entry name" value="Beta-prop_TYW4"/>
    <property type="match status" value="1"/>
</dbReference>
<dbReference type="EMBL" id="JNVN01001269">
    <property type="protein sequence ID" value="KHJ33714.1"/>
    <property type="molecule type" value="Genomic_DNA"/>
</dbReference>
<keyword evidence="7 17" id="KW-0489">Methyltransferase</keyword>
<dbReference type="SMART" id="SM00558">
    <property type="entry name" value="JmjC"/>
    <property type="match status" value="1"/>
</dbReference>
<dbReference type="STRING" id="52586.A0A0B1PAM6"/>
<evidence type="ECO:0000256" key="6">
    <source>
        <dbReference type="ARBA" id="ARBA00018045"/>
    </source>
</evidence>
<dbReference type="AlphaFoldDB" id="A0A0B1PAM6"/>
<evidence type="ECO:0000256" key="10">
    <source>
        <dbReference type="ARBA" id="ARBA00022694"/>
    </source>
</evidence>
<organism evidence="17 18">
    <name type="scientific">Uncinula necator</name>
    <name type="common">Grape powdery mildew</name>
    <dbReference type="NCBI Taxonomy" id="52586"/>
    <lineage>
        <taxon>Eukaryota</taxon>
        <taxon>Fungi</taxon>
        <taxon>Dikarya</taxon>
        <taxon>Ascomycota</taxon>
        <taxon>Pezizomycotina</taxon>
        <taxon>Leotiomycetes</taxon>
        <taxon>Erysiphales</taxon>
        <taxon>Erysiphaceae</taxon>
        <taxon>Erysiphe</taxon>
    </lineage>
</organism>
<evidence type="ECO:0000256" key="5">
    <source>
        <dbReference type="ARBA" id="ARBA00012779"/>
    </source>
</evidence>
<evidence type="ECO:0000313" key="17">
    <source>
        <dbReference type="EMBL" id="KHJ33714.1"/>
    </source>
</evidence>
<comment type="catalytic activity">
    <reaction evidence="1">
        <text>7-[(3S)-3-amino-3-carboxypropyl]wyosine(37) in tRNA(Phe) + S-adenosyl-L-methionine = 7-[(3S)-(3-amino-3-methoxycarbonyl)propyl]wyosine(37) in tRNA(Phe) + S-adenosyl-L-homocysteine</text>
        <dbReference type="Rhea" id="RHEA:36903"/>
        <dbReference type="Rhea" id="RHEA-COMP:10379"/>
        <dbReference type="Rhea" id="RHEA-COMP:11844"/>
        <dbReference type="ChEBI" id="CHEBI:57856"/>
        <dbReference type="ChEBI" id="CHEBI:59789"/>
        <dbReference type="ChEBI" id="CHEBI:73543"/>
        <dbReference type="ChEBI" id="CHEBI:74275"/>
        <dbReference type="EC" id="2.1.1.290"/>
    </reaction>
</comment>
<dbReference type="SUPFAM" id="SSF50965">
    <property type="entry name" value="Galactose oxidase, central domain"/>
    <property type="match status" value="1"/>
</dbReference>
<evidence type="ECO:0000256" key="15">
    <source>
        <dbReference type="ARBA" id="ARBA00049250"/>
    </source>
</evidence>
<name>A0A0B1PAM6_UNCNE</name>
<dbReference type="InterPro" id="IPR007213">
    <property type="entry name" value="Ppm1/Ppm2/Tcmp"/>
</dbReference>
<dbReference type="PANTHER" id="PTHR46529:SF1">
    <property type="entry name" value="TRNA WYBUTOSINE-SYNTHESIZING PROTEIN 4"/>
    <property type="match status" value="1"/>
</dbReference>
<evidence type="ECO:0000256" key="2">
    <source>
        <dbReference type="ARBA" id="ARBA00004797"/>
    </source>
</evidence>
<dbReference type="GO" id="GO:0008175">
    <property type="term" value="F:tRNA methyltransferase activity"/>
    <property type="evidence" value="ECO:0007669"/>
    <property type="project" value="TreeGrafter"/>
</dbReference>
<dbReference type="Pfam" id="PF13621">
    <property type="entry name" value="Cupin_8"/>
    <property type="match status" value="1"/>
</dbReference>
<dbReference type="UniPathway" id="UPA00375"/>
<dbReference type="InterPro" id="IPR003347">
    <property type="entry name" value="JmjC_dom"/>
</dbReference>
<dbReference type="SUPFAM" id="SSF51197">
    <property type="entry name" value="Clavaminate synthase-like"/>
    <property type="match status" value="1"/>
</dbReference>
<dbReference type="Pfam" id="PF04072">
    <property type="entry name" value="LCM"/>
    <property type="match status" value="1"/>
</dbReference>